<proteinExistence type="predicted"/>
<feature type="region of interest" description="Disordered" evidence="1">
    <location>
        <begin position="37"/>
        <end position="269"/>
    </location>
</feature>
<evidence type="ECO:0000313" key="3">
    <source>
        <dbReference type="EMBL" id="PKA40591.1"/>
    </source>
</evidence>
<comment type="caution">
    <text evidence="3">The sequence shown here is derived from an EMBL/GenBank/DDBJ whole genome shotgun (WGS) entry which is preliminary data.</text>
</comment>
<organism evidence="3 4">
    <name type="scientific">Rhizobium sullae</name>
    <name type="common">Rhizobium hedysari</name>
    <dbReference type="NCBI Taxonomy" id="50338"/>
    <lineage>
        <taxon>Bacteria</taxon>
        <taxon>Pseudomonadati</taxon>
        <taxon>Pseudomonadota</taxon>
        <taxon>Alphaproteobacteria</taxon>
        <taxon>Hyphomicrobiales</taxon>
        <taxon>Rhizobiaceae</taxon>
        <taxon>Rhizobium/Agrobacterium group</taxon>
        <taxon>Rhizobium</taxon>
    </lineage>
</organism>
<reference evidence="3 4" key="1">
    <citation type="submission" date="2017-11" db="EMBL/GenBank/DDBJ databases">
        <authorList>
            <person name="Han C.G."/>
        </authorList>
    </citation>
    <scope>NUCLEOTIDE SEQUENCE [LARGE SCALE GENOMIC DNA]</scope>
    <source>
        <strain evidence="3 4">HCNT1</strain>
    </source>
</reference>
<dbReference type="Proteomes" id="UP000232164">
    <property type="component" value="Unassembled WGS sequence"/>
</dbReference>
<reference evidence="3 4" key="2">
    <citation type="submission" date="2017-12" db="EMBL/GenBank/DDBJ databases">
        <title>Genome sequence of Rhizobium sullae HCNT1 isolated from Sulla coronaria nodules and featuring peculiar denitrification phenotypes.</title>
        <authorList>
            <person name="De Diego-Diaz B."/>
            <person name="Treu L."/>
            <person name="Campanaro S."/>
            <person name="Da Silva Duarte V."/>
            <person name="Basaglia M."/>
            <person name="Favaro L."/>
            <person name="Casella S."/>
            <person name="Squartini A."/>
        </authorList>
    </citation>
    <scope>NUCLEOTIDE SEQUENCE [LARGE SCALE GENOMIC DNA]</scope>
    <source>
        <strain evidence="3 4">HCNT1</strain>
    </source>
</reference>
<feature type="compositionally biased region" description="Basic and acidic residues" evidence="1">
    <location>
        <begin position="56"/>
        <end position="99"/>
    </location>
</feature>
<sequence length="385" mass="41889">MQKIVGKRWREISWGVTASIALHIAVVAFFLVKLPDKAPQPPEEETVNVDLVPPPEEEKQPEEKKAEEKKAEEKKAEEQKPPEKPPELPKIEEKAEEKPPAPPPPPPPPPPAPPEAKPEKKPSEPPKSEARNDPSGKEGKGQPMPVLRPVFEFGDKDSGPRKSETGNASAESGKPPVTPPDEPKPEEPKPVETAAVKPPVTDKPPANPVPDDVDLPQVEAADVNPENSGPAAGAEDDAKTGFEQAKPADKPNTDQTEVAKVEKPTELKEAKTLFSQNATDDPVAKTAMGNLPRGIRAAQLCGTELLEQLRHSSPTYQPEMLPSYRLPRGTILDVRSAAFRAGGRWYNLSFRCEIDADATKVVSFGFNVGGLVPRSEYARHQITEY</sequence>
<keyword evidence="2" id="KW-0812">Transmembrane</keyword>
<feature type="transmembrane region" description="Helical" evidence="2">
    <location>
        <begin position="12"/>
        <end position="32"/>
    </location>
</feature>
<dbReference type="InterPro" id="IPR009273">
    <property type="entry name" value="DUF930"/>
</dbReference>
<feature type="compositionally biased region" description="Basic and acidic residues" evidence="1">
    <location>
        <begin position="181"/>
        <end position="190"/>
    </location>
</feature>
<gene>
    <name evidence="3" type="ORF">CWR43_28960</name>
</gene>
<feature type="compositionally biased region" description="Pro residues" evidence="1">
    <location>
        <begin position="100"/>
        <end position="115"/>
    </location>
</feature>
<feature type="compositionally biased region" description="Basic and acidic residues" evidence="1">
    <location>
        <begin position="153"/>
        <end position="164"/>
    </location>
</feature>
<evidence type="ECO:0000256" key="2">
    <source>
        <dbReference type="SAM" id="Phobius"/>
    </source>
</evidence>
<name>A0A2N0D398_RHISU</name>
<accession>A0A2N0D398</accession>
<keyword evidence="2" id="KW-1133">Transmembrane helix</keyword>
<dbReference type="Pfam" id="PF06059">
    <property type="entry name" value="DUF930"/>
    <property type="match status" value="1"/>
</dbReference>
<dbReference type="RefSeq" id="WP_100772760.1">
    <property type="nucleotide sequence ID" value="NZ_PIQN01000022.1"/>
</dbReference>
<dbReference type="STRING" id="1041146.GCA_000427985_03989"/>
<protein>
    <recommendedName>
        <fullName evidence="5">DUF930 domain-containing protein</fullName>
    </recommendedName>
</protein>
<dbReference type="AlphaFoldDB" id="A0A2N0D398"/>
<feature type="compositionally biased region" description="Basic and acidic residues" evidence="1">
    <location>
        <begin position="236"/>
        <end position="269"/>
    </location>
</feature>
<evidence type="ECO:0008006" key="5">
    <source>
        <dbReference type="Google" id="ProtNLM"/>
    </source>
</evidence>
<evidence type="ECO:0000256" key="1">
    <source>
        <dbReference type="SAM" id="MobiDB-lite"/>
    </source>
</evidence>
<evidence type="ECO:0000313" key="4">
    <source>
        <dbReference type="Proteomes" id="UP000232164"/>
    </source>
</evidence>
<keyword evidence="2" id="KW-0472">Membrane</keyword>
<feature type="compositionally biased region" description="Basic and acidic residues" evidence="1">
    <location>
        <begin position="116"/>
        <end position="140"/>
    </location>
</feature>
<dbReference type="EMBL" id="PIQN01000022">
    <property type="protein sequence ID" value="PKA40591.1"/>
    <property type="molecule type" value="Genomic_DNA"/>
</dbReference>